<dbReference type="RefSeq" id="WP_182463696.1">
    <property type="nucleotide sequence ID" value="NZ_CP059732.1"/>
</dbReference>
<dbReference type="Proteomes" id="UP000515369">
    <property type="component" value="Chromosome"/>
</dbReference>
<proteinExistence type="predicted"/>
<organism evidence="1 2">
    <name type="scientific">Spirosoma foliorum</name>
    <dbReference type="NCBI Taxonomy" id="2710596"/>
    <lineage>
        <taxon>Bacteria</taxon>
        <taxon>Pseudomonadati</taxon>
        <taxon>Bacteroidota</taxon>
        <taxon>Cytophagia</taxon>
        <taxon>Cytophagales</taxon>
        <taxon>Cytophagaceae</taxon>
        <taxon>Spirosoma</taxon>
    </lineage>
</organism>
<gene>
    <name evidence="1" type="ORF">H3H32_16275</name>
</gene>
<dbReference type="AlphaFoldDB" id="A0A7G5H5D5"/>
<evidence type="ECO:0000313" key="2">
    <source>
        <dbReference type="Proteomes" id="UP000515369"/>
    </source>
</evidence>
<dbReference type="EMBL" id="CP059732">
    <property type="protein sequence ID" value="QMW06327.1"/>
    <property type="molecule type" value="Genomic_DNA"/>
</dbReference>
<accession>A0A7G5H5D5</accession>
<dbReference type="KEGG" id="sfol:H3H32_16275"/>
<evidence type="ECO:0000313" key="1">
    <source>
        <dbReference type="EMBL" id="QMW06327.1"/>
    </source>
</evidence>
<protein>
    <submittedName>
        <fullName evidence="1">Uncharacterized protein</fullName>
    </submittedName>
</protein>
<reference evidence="1 2" key="1">
    <citation type="submission" date="2020-07" db="EMBL/GenBank/DDBJ databases">
        <title>Spirosoma foliorum sp. nov., isolated from the leaves on the Nejang mountain Korea, Republic of.</title>
        <authorList>
            <person name="Ho H."/>
            <person name="Lee Y.-J."/>
            <person name="Nurcahyanto D.-A."/>
            <person name="Kim S.-G."/>
        </authorList>
    </citation>
    <scope>NUCLEOTIDE SEQUENCE [LARGE SCALE GENOMIC DNA]</scope>
    <source>
        <strain evidence="1 2">PL0136</strain>
    </source>
</reference>
<keyword evidence="2" id="KW-1185">Reference proteome</keyword>
<name>A0A7G5H5D5_9BACT</name>
<sequence length="171" mass="19701">MSQPAIPKIIRTCAHWLTAELFDEFSLSEPAQMEPHFRGWLLGFYLVNKQLHQNVRPTTMIRLVSQEAERYYYTHLHQKHHLLEDKAWFCFMLSKAMLMVAGHYPKKPVTNSPRPASDNPVDFLTVESLHAGHYVALTGAIRAMTWSTGQKDRGYCDQDDFVSLSLPLILN</sequence>